<dbReference type="EC" id="5.2.1.8" evidence="2 5"/>
<evidence type="ECO:0000256" key="3">
    <source>
        <dbReference type="ARBA" id="ARBA00023110"/>
    </source>
</evidence>
<proteinExistence type="predicted"/>
<dbReference type="Proteomes" id="UP000092584">
    <property type="component" value="Unassembled WGS sequence"/>
</dbReference>
<dbReference type="Gene3D" id="2.40.100.10">
    <property type="entry name" value="Cyclophilin-like"/>
    <property type="match status" value="1"/>
</dbReference>
<gene>
    <name evidence="8" type="ORF">LPB3_04155</name>
</gene>
<dbReference type="OrthoDB" id="9807797at2"/>
<keyword evidence="4 5" id="KW-0413">Isomerase</keyword>
<evidence type="ECO:0000256" key="1">
    <source>
        <dbReference type="ARBA" id="ARBA00000971"/>
    </source>
</evidence>
<dbReference type="InterPro" id="IPR046357">
    <property type="entry name" value="PPIase_dom_sf"/>
</dbReference>
<evidence type="ECO:0000256" key="5">
    <source>
        <dbReference type="PROSITE-ProRule" id="PRU00277"/>
    </source>
</evidence>
<sequence length="385" mass="42736">MRNVAYIFVVFLLITACQSSKYKNLEDGLYAEIQTNKGDILLELYAEDVPMTVANFVSLSEGNNNKVTDSLKGKKFYDGIRFHRVVNNFIVQAGDPTETGRGTAGYRFGDEFPKDENGSLLYKHDDAGVLSMANGGPESNGSQFFITHREIPHLDGKHPVFGKTIVNPTQLATLKKSIKDEAKLNNAVDSLRNVVLNSIVQLDTIHTINIIRVGSKANSFNAAEVFDNQLLLYEENKKTRKEQEASAEVARYAKYLEDKAVFFAKMGEEKARKTTSGLGILMLKENPSGEKIVTNKPIKSHFMLYTADGTQIQATKDGGQPFVFQLDDAEKPMITGFKEGVANMRVGEKALLFVPYYIGFGEAKYGPFPAKSDLVFEIEILEIGN</sequence>
<dbReference type="PROSITE" id="PS50072">
    <property type="entry name" value="CSA_PPIASE_2"/>
    <property type="match status" value="1"/>
</dbReference>
<dbReference type="AlphaFoldDB" id="A0A1B8U113"/>
<dbReference type="InterPro" id="IPR044666">
    <property type="entry name" value="Cyclophilin_A-like"/>
</dbReference>
<feature type="domain" description="PPIase FKBP-type" evidence="6">
    <location>
        <begin position="295"/>
        <end position="384"/>
    </location>
</feature>
<dbReference type="SUPFAM" id="SSF54534">
    <property type="entry name" value="FKBP-like"/>
    <property type="match status" value="1"/>
</dbReference>
<comment type="caution">
    <text evidence="8">The sequence shown here is derived from an EMBL/GenBank/DDBJ whole genome shotgun (WGS) entry which is preliminary data.</text>
</comment>
<dbReference type="EMBL" id="LSFM01000018">
    <property type="protein sequence ID" value="OBY65560.1"/>
    <property type="molecule type" value="Genomic_DNA"/>
</dbReference>
<dbReference type="InterPro" id="IPR002130">
    <property type="entry name" value="Cyclophilin-type_PPIase_dom"/>
</dbReference>
<evidence type="ECO:0000259" key="6">
    <source>
        <dbReference type="PROSITE" id="PS50059"/>
    </source>
</evidence>
<evidence type="ECO:0000259" key="7">
    <source>
        <dbReference type="PROSITE" id="PS50072"/>
    </source>
</evidence>
<feature type="domain" description="PPIase cyclophilin-type" evidence="7">
    <location>
        <begin position="38"/>
        <end position="215"/>
    </location>
</feature>
<dbReference type="Pfam" id="PF00160">
    <property type="entry name" value="Pro_isomerase"/>
    <property type="match status" value="1"/>
</dbReference>
<dbReference type="PROSITE" id="PS51257">
    <property type="entry name" value="PROKAR_LIPOPROTEIN"/>
    <property type="match status" value="1"/>
</dbReference>
<dbReference type="PRINTS" id="PR00153">
    <property type="entry name" value="CSAPPISMRASE"/>
</dbReference>
<dbReference type="SUPFAM" id="SSF50891">
    <property type="entry name" value="Cyclophilin-like"/>
    <property type="match status" value="1"/>
</dbReference>
<dbReference type="PANTHER" id="PTHR45625">
    <property type="entry name" value="PEPTIDYL-PROLYL CIS-TRANS ISOMERASE-RELATED"/>
    <property type="match status" value="1"/>
</dbReference>
<accession>A0A1B8U113</accession>
<dbReference type="Pfam" id="PF00254">
    <property type="entry name" value="FKBP_C"/>
    <property type="match status" value="1"/>
</dbReference>
<evidence type="ECO:0000256" key="2">
    <source>
        <dbReference type="ARBA" id="ARBA00013194"/>
    </source>
</evidence>
<protein>
    <recommendedName>
        <fullName evidence="2 5">peptidylprolyl isomerase</fullName>
        <ecNumber evidence="2 5">5.2.1.8</ecNumber>
    </recommendedName>
</protein>
<evidence type="ECO:0000256" key="4">
    <source>
        <dbReference type="ARBA" id="ARBA00023235"/>
    </source>
</evidence>
<dbReference type="GO" id="GO:0003755">
    <property type="term" value="F:peptidyl-prolyl cis-trans isomerase activity"/>
    <property type="evidence" value="ECO:0007669"/>
    <property type="project" value="UniProtKB-KW"/>
</dbReference>
<dbReference type="RefSeq" id="WP_065318337.1">
    <property type="nucleotide sequence ID" value="NZ_CP017477.1"/>
</dbReference>
<dbReference type="PANTHER" id="PTHR45625:SF4">
    <property type="entry name" value="PEPTIDYLPROLYL ISOMERASE DOMAIN AND WD REPEAT-CONTAINING PROTEIN 1"/>
    <property type="match status" value="1"/>
</dbReference>
<dbReference type="InterPro" id="IPR029000">
    <property type="entry name" value="Cyclophilin-like_dom_sf"/>
</dbReference>
<dbReference type="Gene3D" id="3.10.50.40">
    <property type="match status" value="1"/>
</dbReference>
<dbReference type="InterPro" id="IPR001179">
    <property type="entry name" value="PPIase_FKBP_dom"/>
</dbReference>
<name>A0A1B8U113_9FLAO</name>
<dbReference type="KEGG" id="pob:LPB03_00955"/>
<reference evidence="9" key="1">
    <citation type="submission" date="2016-02" db="EMBL/GenBank/DDBJ databases">
        <authorList>
            <person name="Shin S.-K."/>
            <person name="Yi H."/>
            <person name="Kim E."/>
        </authorList>
    </citation>
    <scope>NUCLEOTIDE SEQUENCE [LARGE SCALE GENOMIC DNA]</scope>
    <source>
        <strain evidence="9">LPB0003</strain>
    </source>
</reference>
<evidence type="ECO:0000313" key="9">
    <source>
        <dbReference type="Proteomes" id="UP000092584"/>
    </source>
</evidence>
<organism evidence="8 9">
    <name type="scientific">Polaribacter vadi</name>
    <dbReference type="NCBI Taxonomy" id="1774273"/>
    <lineage>
        <taxon>Bacteria</taxon>
        <taxon>Pseudomonadati</taxon>
        <taxon>Bacteroidota</taxon>
        <taxon>Flavobacteriia</taxon>
        <taxon>Flavobacteriales</taxon>
        <taxon>Flavobacteriaceae</taxon>
    </lineage>
</organism>
<keyword evidence="9" id="KW-1185">Reference proteome</keyword>
<dbReference type="CDD" id="cd00317">
    <property type="entry name" value="cyclophilin"/>
    <property type="match status" value="1"/>
</dbReference>
<comment type="catalytic activity">
    <reaction evidence="1 5">
        <text>[protein]-peptidylproline (omega=180) = [protein]-peptidylproline (omega=0)</text>
        <dbReference type="Rhea" id="RHEA:16237"/>
        <dbReference type="Rhea" id="RHEA-COMP:10747"/>
        <dbReference type="Rhea" id="RHEA-COMP:10748"/>
        <dbReference type="ChEBI" id="CHEBI:83833"/>
        <dbReference type="ChEBI" id="CHEBI:83834"/>
        <dbReference type="EC" id="5.2.1.8"/>
    </reaction>
</comment>
<dbReference type="PROSITE" id="PS50059">
    <property type="entry name" value="FKBP_PPIASE"/>
    <property type="match status" value="1"/>
</dbReference>
<evidence type="ECO:0000313" key="8">
    <source>
        <dbReference type="EMBL" id="OBY65560.1"/>
    </source>
</evidence>
<dbReference type="STRING" id="1774273.LPB03_00955"/>
<keyword evidence="3 5" id="KW-0697">Rotamase</keyword>